<reference evidence="1 2" key="1">
    <citation type="submission" date="2014-04" db="EMBL/GenBank/DDBJ databases">
        <authorList>
            <consortium name="DOE Joint Genome Institute"/>
            <person name="Kuo A."/>
            <person name="Kohler A."/>
            <person name="Costa M.D."/>
            <person name="Nagy L.G."/>
            <person name="Floudas D."/>
            <person name="Copeland A."/>
            <person name="Barry K.W."/>
            <person name="Cichocki N."/>
            <person name="Veneault-Fourrey C."/>
            <person name="LaButti K."/>
            <person name="Lindquist E.A."/>
            <person name="Lipzen A."/>
            <person name="Lundell T."/>
            <person name="Morin E."/>
            <person name="Murat C."/>
            <person name="Sun H."/>
            <person name="Tunlid A."/>
            <person name="Henrissat B."/>
            <person name="Grigoriev I.V."/>
            <person name="Hibbett D.S."/>
            <person name="Martin F."/>
            <person name="Nordberg H.P."/>
            <person name="Cantor M.N."/>
            <person name="Hua S.X."/>
        </authorList>
    </citation>
    <scope>NUCLEOTIDE SEQUENCE [LARGE SCALE GENOMIC DNA]</scope>
    <source>
        <strain evidence="1 2">Marx 270</strain>
    </source>
</reference>
<keyword evidence="2" id="KW-1185">Reference proteome</keyword>
<protein>
    <submittedName>
        <fullName evidence="1">Uncharacterized protein</fullName>
    </submittedName>
</protein>
<evidence type="ECO:0000313" key="1">
    <source>
        <dbReference type="EMBL" id="KIO12568.1"/>
    </source>
</evidence>
<name>A0A0C3JTT2_PISTI</name>
<dbReference type="Proteomes" id="UP000054217">
    <property type="component" value="Unassembled WGS sequence"/>
</dbReference>
<dbReference type="EMBL" id="KN831947">
    <property type="protein sequence ID" value="KIO12568.1"/>
    <property type="molecule type" value="Genomic_DNA"/>
</dbReference>
<organism evidence="1 2">
    <name type="scientific">Pisolithus tinctorius Marx 270</name>
    <dbReference type="NCBI Taxonomy" id="870435"/>
    <lineage>
        <taxon>Eukaryota</taxon>
        <taxon>Fungi</taxon>
        <taxon>Dikarya</taxon>
        <taxon>Basidiomycota</taxon>
        <taxon>Agaricomycotina</taxon>
        <taxon>Agaricomycetes</taxon>
        <taxon>Agaricomycetidae</taxon>
        <taxon>Boletales</taxon>
        <taxon>Sclerodermatineae</taxon>
        <taxon>Pisolithaceae</taxon>
        <taxon>Pisolithus</taxon>
    </lineage>
</organism>
<dbReference type="STRING" id="870435.A0A0C3JTT2"/>
<dbReference type="OrthoDB" id="329272at2759"/>
<accession>A0A0C3JTT2</accession>
<sequence>MYIPVITKIEPILVPSARFRYLASILRRIAQWQDPVTFSNPAIVSDGLDIPMSNQVAPALVPVAPDHEIIIVPAGGHPDRQPLLDQCLGIRVEVFVHEQGFSLEDEFDKYVYPNYVASFVPQQPHCSVTHLVPCVVSARAS</sequence>
<dbReference type="InParanoid" id="A0A0C3JTT2"/>
<reference evidence="2" key="2">
    <citation type="submission" date="2015-01" db="EMBL/GenBank/DDBJ databases">
        <title>Evolutionary Origins and Diversification of the Mycorrhizal Mutualists.</title>
        <authorList>
            <consortium name="DOE Joint Genome Institute"/>
            <consortium name="Mycorrhizal Genomics Consortium"/>
            <person name="Kohler A."/>
            <person name="Kuo A."/>
            <person name="Nagy L.G."/>
            <person name="Floudas D."/>
            <person name="Copeland A."/>
            <person name="Barry K.W."/>
            <person name="Cichocki N."/>
            <person name="Veneault-Fourrey C."/>
            <person name="LaButti K."/>
            <person name="Lindquist E.A."/>
            <person name="Lipzen A."/>
            <person name="Lundell T."/>
            <person name="Morin E."/>
            <person name="Murat C."/>
            <person name="Riley R."/>
            <person name="Ohm R."/>
            <person name="Sun H."/>
            <person name="Tunlid A."/>
            <person name="Henrissat B."/>
            <person name="Grigoriev I.V."/>
            <person name="Hibbett D.S."/>
            <person name="Martin F."/>
        </authorList>
    </citation>
    <scope>NUCLEOTIDE SEQUENCE [LARGE SCALE GENOMIC DNA]</scope>
    <source>
        <strain evidence="2">Marx 270</strain>
    </source>
</reference>
<evidence type="ECO:0000313" key="2">
    <source>
        <dbReference type="Proteomes" id="UP000054217"/>
    </source>
</evidence>
<dbReference type="AlphaFoldDB" id="A0A0C3JTT2"/>
<gene>
    <name evidence="1" type="ORF">M404DRAFT_683555</name>
</gene>
<proteinExistence type="predicted"/>
<dbReference type="HOGENOM" id="CLU_1826058_0_0_1"/>